<comment type="caution">
    <text evidence="2">The sequence shown here is derived from an EMBL/GenBank/DDBJ whole genome shotgun (WGS) entry which is preliminary data.</text>
</comment>
<organism evidence="2 3">
    <name type="scientific">Zwartia hollandica</name>
    <dbReference type="NCBI Taxonomy" id="324606"/>
    <lineage>
        <taxon>Bacteria</taxon>
        <taxon>Pseudomonadati</taxon>
        <taxon>Pseudomonadota</taxon>
        <taxon>Betaproteobacteria</taxon>
        <taxon>Burkholderiales</taxon>
        <taxon>Alcaligenaceae</taxon>
        <taxon>Zwartia</taxon>
    </lineage>
</organism>
<dbReference type="GO" id="GO:0003824">
    <property type="term" value="F:catalytic activity"/>
    <property type="evidence" value="ECO:0007669"/>
    <property type="project" value="InterPro"/>
</dbReference>
<evidence type="ECO:0000313" key="2">
    <source>
        <dbReference type="EMBL" id="MBZ1351864.1"/>
    </source>
</evidence>
<evidence type="ECO:0000313" key="3">
    <source>
        <dbReference type="Proteomes" id="UP000739565"/>
    </source>
</evidence>
<protein>
    <submittedName>
        <fullName evidence="2">Amidase</fullName>
    </submittedName>
</protein>
<dbReference type="Pfam" id="PF01425">
    <property type="entry name" value="Amidase"/>
    <property type="match status" value="1"/>
</dbReference>
<dbReference type="InterPro" id="IPR023631">
    <property type="entry name" value="Amidase_dom"/>
</dbReference>
<feature type="domain" description="Amidase" evidence="1">
    <location>
        <begin position="32"/>
        <end position="455"/>
    </location>
</feature>
<dbReference type="AlphaFoldDB" id="A0A953NBG8"/>
<dbReference type="InterPro" id="IPR036928">
    <property type="entry name" value="AS_sf"/>
</dbReference>
<name>A0A953NBG8_9BURK</name>
<accession>A0A953NBG8</accession>
<gene>
    <name evidence="2" type="ORF">KZZ10_14565</name>
</gene>
<keyword evidence="3" id="KW-1185">Reference proteome</keyword>
<reference evidence="2" key="1">
    <citation type="submission" date="2021-07" db="EMBL/GenBank/DDBJ databases">
        <title>New genus and species of the family Alcaligenaceae.</title>
        <authorList>
            <person name="Hahn M.W."/>
        </authorList>
    </citation>
    <scope>NUCLEOTIDE SEQUENCE</scope>
    <source>
        <strain evidence="2">LF4-65</strain>
    </source>
</reference>
<dbReference type="Gene3D" id="3.90.1300.10">
    <property type="entry name" value="Amidase signature (AS) domain"/>
    <property type="match status" value="1"/>
</dbReference>
<dbReference type="InterPro" id="IPR000120">
    <property type="entry name" value="Amidase"/>
</dbReference>
<dbReference type="RefSeq" id="WP_259662277.1">
    <property type="nucleotide sequence ID" value="NZ_JAHXRI010000025.1"/>
</dbReference>
<dbReference type="Proteomes" id="UP000739565">
    <property type="component" value="Unassembled WGS sequence"/>
</dbReference>
<dbReference type="SUPFAM" id="SSF75304">
    <property type="entry name" value="Amidase signature (AS) enzymes"/>
    <property type="match status" value="1"/>
</dbReference>
<evidence type="ECO:0000259" key="1">
    <source>
        <dbReference type="Pfam" id="PF01425"/>
    </source>
</evidence>
<dbReference type="EMBL" id="JAHXRI010000025">
    <property type="protein sequence ID" value="MBZ1351864.1"/>
    <property type="molecule type" value="Genomic_DNA"/>
</dbReference>
<proteinExistence type="predicted"/>
<dbReference type="PANTHER" id="PTHR11895">
    <property type="entry name" value="TRANSAMIDASE"/>
    <property type="match status" value="1"/>
</dbReference>
<sequence length="483" mass="52110">MQLTLNQPSDILEASISEVGARLRRKELSSEELTRHAIDRAVQTQPTLNAFIDIWADSAIAQAKQLDLEAALGKWRGPLHGIPLAHKDCFEREGLPMTVGSKVTGKDLGRTTASALQRLNQAGAVDLGPLNMNEMVAGPTGQNPHFGDCRNSWDPDRISGGSSSGSGAAVGAGVIYGALASDTGGSTRLPASMNGLFGMKGTYGRVSRAGCFPRAFSLDCVGPIARTAQDCAMLLQVLAGWDPRDASSIDAPVPNYPALIENAGQGSRWAALEGIASYHPDISRAFESFIEVAQKRFGHVDRVRSDQIATCYAMADIFSKVEAATLHGQWMRERRELYSQAVFSRTEPGLHVPAVRYLEALQMRAKILHEFLHGTMRDLDILVCPTMPIPVPTHEEADVETPGRVFGVVTALTPLVRPFNYLGLPSLTMPIGVDSAGMPIGAQLVGRPFAEARLLSVAHQLSADIGWDRLANMKRAQALKEKK</sequence>
<dbReference type="PANTHER" id="PTHR11895:SF176">
    <property type="entry name" value="AMIDASE AMID-RELATED"/>
    <property type="match status" value="1"/>
</dbReference>